<accession>A0A3B0CB86</accession>
<proteinExistence type="predicted"/>
<dbReference type="OrthoDB" id="1062680at2"/>
<name>A0A3B0CB86_9FLAO</name>
<sequence>MYATTIHKKQFPVQCIGMALLLWIFGCTEPFEGTVEGFEDVLVVDALITNENKRQEIRLTRSFRFDEDGPQAEENANVTVEDGEGGQFVFDEEEPGIYLSNPPFSAEMGKAYSLSITTEDGRSYRSDTIQLPTASTTIDELYAERTANDQGEEGMGIFVDTFDPSRQSNYYRYEYEETFKIIAPLWGPNDVVFIIQLSTGPVFEVILREREERTCYGTDREKTIEVVNTLNLSEDRLSRYPVRFINRNNYILSHRYSILVRQYVQTPEAFDYYEALKGLSQSPNSVFTEDQPGFLPGNIFSVDNEDENIAGFFEVAAIDEKRIFFSYEDFFPGEELPPYIQECIGSPAFGEDLKGILDRGNSVLYKFDPSQGGYLMTPSACGDCTALGSNKVPDFWIE</sequence>
<protein>
    <submittedName>
        <fullName evidence="1">DUF4249 domain-containing protein</fullName>
    </submittedName>
</protein>
<gene>
    <name evidence="1" type="ORF">D7Z94_05375</name>
</gene>
<evidence type="ECO:0000313" key="2">
    <source>
        <dbReference type="Proteomes" id="UP000276603"/>
    </source>
</evidence>
<keyword evidence="2" id="KW-1185">Reference proteome</keyword>
<dbReference type="AlphaFoldDB" id="A0A3B0CB86"/>
<dbReference type="Pfam" id="PF14054">
    <property type="entry name" value="DUF4249"/>
    <property type="match status" value="1"/>
</dbReference>
<dbReference type="InterPro" id="IPR025345">
    <property type="entry name" value="DUF4249"/>
</dbReference>
<comment type="caution">
    <text evidence="1">The sequence shown here is derived from an EMBL/GenBank/DDBJ whole genome shotgun (WGS) entry which is preliminary data.</text>
</comment>
<evidence type="ECO:0000313" key="1">
    <source>
        <dbReference type="EMBL" id="RKN83262.1"/>
    </source>
</evidence>
<dbReference type="EMBL" id="RBCJ01000001">
    <property type="protein sequence ID" value="RKN83262.1"/>
    <property type="molecule type" value="Genomic_DNA"/>
</dbReference>
<dbReference type="RefSeq" id="WP_120710469.1">
    <property type="nucleotide sequence ID" value="NZ_RBCJ01000001.1"/>
</dbReference>
<dbReference type="Proteomes" id="UP000276603">
    <property type="component" value="Unassembled WGS sequence"/>
</dbReference>
<reference evidence="1 2" key="1">
    <citation type="submission" date="2018-10" db="EMBL/GenBank/DDBJ databases">
        <title>Ulvibacterium marinum gen. nov., sp. nov., a novel marine bacterium of the family Flavobacteriaceae, isolated from a culture of the green alga Ulva prolifera.</title>
        <authorList>
            <person name="Zhang Z."/>
        </authorList>
    </citation>
    <scope>NUCLEOTIDE SEQUENCE [LARGE SCALE GENOMIC DNA]</scope>
    <source>
        <strain evidence="1 2">CCMM003</strain>
    </source>
</reference>
<organism evidence="1 2">
    <name type="scientific">Ulvibacterium marinum</name>
    <dbReference type="NCBI Taxonomy" id="2419782"/>
    <lineage>
        <taxon>Bacteria</taxon>
        <taxon>Pseudomonadati</taxon>
        <taxon>Bacteroidota</taxon>
        <taxon>Flavobacteriia</taxon>
        <taxon>Flavobacteriales</taxon>
        <taxon>Flavobacteriaceae</taxon>
        <taxon>Ulvibacterium</taxon>
    </lineage>
</organism>